<organism evidence="2 3">
    <name type="scientific">Syntrophobacter fumaroxidans (strain DSM 10017 / MPOB)</name>
    <dbReference type="NCBI Taxonomy" id="335543"/>
    <lineage>
        <taxon>Bacteria</taxon>
        <taxon>Pseudomonadati</taxon>
        <taxon>Thermodesulfobacteriota</taxon>
        <taxon>Syntrophobacteria</taxon>
        <taxon>Syntrophobacterales</taxon>
        <taxon>Syntrophobacteraceae</taxon>
        <taxon>Syntrophobacter</taxon>
    </lineage>
</organism>
<dbReference type="HOGENOM" id="CLU_1060607_0_0_7"/>
<dbReference type="OrthoDB" id="5448782at2"/>
<dbReference type="KEGG" id="sfu:Sfum_3247"/>
<dbReference type="AlphaFoldDB" id="A0LNB8"/>
<accession>A0LNB8</accession>
<sequence>MNEMTRRLQREAERIASKHPLPEFYFRFKAPIALARRLYFNHPLVVLMRKTVQPVLQEDLGHGMFHSARVSMDTATLVFVESQSVSANPLGIERMMVLGLLAGLLHDICRDREHHAEVGAIEAEKVLKRFALSRNETKCICEAIRNHEAFIAPTPCKRRAYQLISDCLYDADKFRWGADTFLHTLWHIADHQGLTPRELIDRFPWGISGTLRIAETFRTPTGRQYGPEIIQTGIDIGKEIYRYLLQHFKEEAHEERHPDRH</sequence>
<evidence type="ECO:0000259" key="1">
    <source>
        <dbReference type="Pfam" id="PF01966"/>
    </source>
</evidence>
<evidence type="ECO:0000313" key="3">
    <source>
        <dbReference type="Proteomes" id="UP000001784"/>
    </source>
</evidence>
<dbReference type="RefSeq" id="WP_011700045.1">
    <property type="nucleotide sequence ID" value="NC_008554.1"/>
</dbReference>
<dbReference type="EMBL" id="CP000478">
    <property type="protein sequence ID" value="ABK18920.1"/>
    <property type="molecule type" value="Genomic_DNA"/>
</dbReference>
<dbReference type="STRING" id="335543.Sfum_3247"/>
<dbReference type="Gene3D" id="1.10.3210.10">
    <property type="entry name" value="Hypothetical protein af1432"/>
    <property type="match status" value="1"/>
</dbReference>
<dbReference type="InParanoid" id="A0LNB8"/>
<gene>
    <name evidence="2" type="ordered locus">Sfum_3247</name>
</gene>
<dbReference type="SUPFAM" id="SSF109604">
    <property type="entry name" value="HD-domain/PDEase-like"/>
    <property type="match status" value="1"/>
</dbReference>
<dbReference type="Proteomes" id="UP000001784">
    <property type="component" value="Chromosome"/>
</dbReference>
<dbReference type="Pfam" id="PF01966">
    <property type="entry name" value="HD"/>
    <property type="match status" value="1"/>
</dbReference>
<dbReference type="InterPro" id="IPR006674">
    <property type="entry name" value="HD_domain"/>
</dbReference>
<keyword evidence="3" id="KW-1185">Reference proteome</keyword>
<name>A0LNB8_SYNFM</name>
<evidence type="ECO:0000313" key="2">
    <source>
        <dbReference type="EMBL" id="ABK18920.1"/>
    </source>
</evidence>
<dbReference type="eggNOG" id="COG2844">
    <property type="taxonomic scope" value="Bacteria"/>
</dbReference>
<proteinExistence type="predicted"/>
<reference evidence="2 3" key="1">
    <citation type="submission" date="2006-10" db="EMBL/GenBank/DDBJ databases">
        <title>Complete sequence of Syntrophobacter fumaroxidans MPOB.</title>
        <authorList>
            <consortium name="US DOE Joint Genome Institute"/>
            <person name="Copeland A."/>
            <person name="Lucas S."/>
            <person name="Lapidus A."/>
            <person name="Barry K."/>
            <person name="Detter J.C."/>
            <person name="Glavina del Rio T."/>
            <person name="Hammon N."/>
            <person name="Israni S."/>
            <person name="Pitluck S."/>
            <person name="Goltsman E.G."/>
            <person name="Martinez M."/>
            <person name="Schmutz J."/>
            <person name="Larimer F."/>
            <person name="Land M."/>
            <person name="Hauser L."/>
            <person name="Kyrpides N."/>
            <person name="Kim E."/>
            <person name="Boone D.R."/>
            <person name="Brockman F."/>
            <person name="Culley D."/>
            <person name="Ferry J."/>
            <person name="Gunsalus R."/>
            <person name="McInerney M.J."/>
            <person name="Morrison M."/>
            <person name="Plugge C."/>
            <person name="Rohlin L."/>
            <person name="Scholten J."/>
            <person name="Sieber J."/>
            <person name="Stams A.J.M."/>
            <person name="Worm P."/>
            <person name="Henstra A.M."/>
            <person name="Richardson P."/>
        </authorList>
    </citation>
    <scope>NUCLEOTIDE SEQUENCE [LARGE SCALE GENOMIC DNA]</scope>
    <source>
        <strain evidence="3">DSM 10017 / MPOB</strain>
    </source>
</reference>
<feature type="domain" description="HD" evidence="1">
    <location>
        <begin position="99"/>
        <end position="173"/>
    </location>
</feature>
<protein>
    <recommendedName>
        <fullName evidence="1">HD domain-containing protein</fullName>
    </recommendedName>
</protein>